<gene>
    <name evidence="2" type="ORF">ENSA5_66670</name>
</gene>
<dbReference type="OrthoDB" id="5483551at2"/>
<feature type="transmembrane region" description="Helical" evidence="1">
    <location>
        <begin position="442"/>
        <end position="462"/>
    </location>
</feature>
<dbReference type="RefSeq" id="WP_146156392.1">
    <property type="nucleotide sequence ID" value="NZ_PVNK01000290.1"/>
</dbReference>
<keyword evidence="1" id="KW-0472">Membrane</keyword>
<feature type="transmembrane region" description="Helical" evidence="1">
    <location>
        <begin position="401"/>
        <end position="421"/>
    </location>
</feature>
<feature type="transmembrane region" description="Helical" evidence="1">
    <location>
        <begin position="474"/>
        <end position="492"/>
    </location>
</feature>
<feature type="transmembrane region" description="Helical" evidence="1">
    <location>
        <begin position="21"/>
        <end position="41"/>
    </location>
</feature>
<feature type="transmembrane region" description="Helical" evidence="1">
    <location>
        <begin position="190"/>
        <end position="212"/>
    </location>
</feature>
<evidence type="ECO:0000313" key="2">
    <source>
        <dbReference type="EMBL" id="PRP90254.1"/>
    </source>
</evidence>
<organism evidence="2 3">
    <name type="scientific">Enhygromyxa salina</name>
    <dbReference type="NCBI Taxonomy" id="215803"/>
    <lineage>
        <taxon>Bacteria</taxon>
        <taxon>Pseudomonadati</taxon>
        <taxon>Myxococcota</taxon>
        <taxon>Polyangia</taxon>
        <taxon>Nannocystales</taxon>
        <taxon>Nannocystaceae</taxon>
        <taxon>Enhygromyxa</taxon>
    </lineage>
</organism>
<feature type="transmembrane region" description="Helical" evidence="1">
    <location>
        <begin position="233"/>
        <end position="252"/>
    </location>
</feature>
<protein>
    <recommendedName>
        <fullName evidence="4">Glycosyltransferase RgtA/B/C/D-like domain-containing protein</fullName>
    </recommendedName>
</protein>
<dbReference type="Proteomes" id="UP000237968">
    <property type="component" value="Unassembled WGS sequence"/>
</dbReference>
<feature type="transmembrane region" description="Helical" evidence="1">
    <location>
        <begin position="102"/>
        <end position="121"/>
    </location>
</feature>
<accession>A0A2S9XBL7</accession>
<name>A0A2S9XBL7_9BACT</name>
<evidence type="ECO:0000256" key="1">
    <source>
        <dbReference type="SAM" id="Phobius"/>
    </source>
</evidence>
<dbReference type="AlphaFoldDB" id="A0A2S9XBL7"/>
<evidence type="ECO:0008006" key="4">
    <source>
        <dbReference type="Google" id="ProtNLM"/>
    </source>
</evidence>
<keyword evidence="1" id="KW-1133">Transmembrane helix</keyword>
<sequence>MGAPDSQAAGGPRPGPSRTEAWVLWSLIAAAVVSRLVWVVWVHPPRDHVFSDMAHYVYRARLVAALEVHAGAREMAWQAWGTHALLAIPIVLLGPGQSALELAGLMWAGLSAATVVLGYRLAARVLPGGQPHWPAIAVGLALLVWVPLVSHTGFFVSETPYTCMLLATTLGAVRLIQDGRGATSAGVSGAVAFVLRPQSAVFFALLGAAWLLDRRHRDAPGGSRGTWSRRVDTRAALLFALPLAVALAISMIRVRVYTGEFGGVAENASMNLTAGRCHNIVTRAYPSEAARASAEQTGSPRADRRISLPGFRALGREGPDHPLALRPALGGESIDVVGYIGDRGVHREVRRRCYAATGVGGQLRYSVSNVALLWIIARPWPESSDRGAPELLPLALRGRDLAASLAPLSLLGMILALVAWARASPRPGSPPSPSPPADPRPAGLGVCALQLLSLLITAAVFFGTPRLRTPYDPYALVLATALVLDLLAWLWTRRRRVAAKS</sequence>
<reference evidence="2 3" key="1">
    <citation type="submission" date="2018-03" db="EMBL/GenBank/DDBJ databases">
        <title>Draft Genome Sequences of the Obligatory Marine Myxobacteria Enhygromyxa salina SWB005.</title>
        <authorList>
            <person name="Poehlein A."/>
            <person name="Moghaddam J.A."/>
            <person name="Harms H."/>
            <person name="Alanjari M."/>
            <person name="Koenig G.M."/>
            <person name="Daniel R."/>
            <person name="Schaeberle T.F."/>
        </authorList>
    </citation>
    <scope>NUCLEOTIDE SEQUENCE [LARGE SCALE GENOMIC DNA]</scope>
    <source>
        <strain evidence="2 3">SWB005</strain>
    </source>
</reference>
<comment type="caution">
    <text evidence="2">The sequence shown here is derived from an EMBL/GenBank/DDBJ whole genome shotgun (WGS) entry which is preliminary data.</text>
</comment>
<proteinExistence type="predicted"/>
<dbReference type="EMBL" id="PVNK01000290">
    <property type="protein sequence ID" value="PRP90254.1"/>
    <property type="molecule type" value="Genomic_DNA"/>
</dbReference>
<evidence type="ECO:0000313" key="3">
    <source>
        <dbReference type="Proteomes" id="UP000237968"/>
    </source>
</evidence>
<keyword evidence="1" id="KW-0812">Transmembrane</keyword>
<feature type="transmembrane region" description="Helical" evidence="1">
    <location>
        <begin position="133"/>
        <end position="156"/>
    </location>
</feature>
<keyword evidence="3" id="KW-1185">Reference proteome</keyword>